<evidence type="ECO:0000256" key="1">
    <source>
        <dbReference type="SAM" id="SignalP"/>
    </source>
</evidence>
<feature type="chain" id="PRO_5003261977" evidence="1">
    <location>
        <begin position="20"/>
        <end position="219"/>
    </location>
</feature>
<name>F0ZUP7_DICPU</name>
<evidence type="ECO:0000313" key="2">
    <source>
        <dbReference type="EMBL" id="EGC32334.1"/>
    </source>
</evidence>
<reference evidence="3" key="1">
    <citation type="journal article" date="2011" name="Genome Biol.">
        <title>Comparative genomics of the social amoebae Dictyostelium discoideum and Dictyostelium purpureum.</title>
        <authorList>
            <consortium name="US DOE Joint Genome Institute (JGI-PGF)"/>
            <person name="Sucgang R."/>
            <person name="Kuo A."/>
            <person name="Tian X."/>
            <person name="Salerno W."/>
            <person name="Parikh A."/>
            <person name="Feasley C.L."/>
            <person name="Dalin E."/>
            <person name="Tu H."/>
            <person name="Huang E."/>
            <person name="Barry K."/>
            <person name="Lindquist E."/>
            <person name="Shapiro H."/>
            <person name="Bruce D."/>
            <person name="Schmutz J."/>
            <person name="Salamov A."/>
            <person name="Fey P."/>
            <person name="Gaudet P."/>
            <person name="Anjard C."/>
            <person name="Babu M.M."/>
            <person name="Basu S."/>
            <person name="Bushmanova Y."/>
            <person name="van der Wel H."/>
            <person name="Katoh-Kurasawa M."/>
            <person name="Dinh C."/>
            <person name="Coutinho P.M."/>
            <person name="Saito T."/>
            <person name="Elias M."/>
            <person name="Schaap P."/>
            <person name="Kay R.R."/>
            <person name="Henrissat B."/>
            <person name="Eichinger L."/>
            <person name="Rivero F."/>
            <person name="Putnam N.H."/>
            <person name="West C.M."/>
            <person name="Loomis W.F."/>
            <person name="Chisholm R.L."/>
            <person name="Shaulsky G."/>
            <person name="Strassmann J.E."/>
            <person name="Queller D.C."/>
            <person name="Kuspa A."/>
            <person name="Grigoriev I.V."/>
        </authorList>
    </citation>
    <scope>NUCLEOTIDE SEQUENCE [LARGE SCALE GENOMIC DNA]</scope>
    <source>
        <strain evidence="3">QSDP1</strain>
    </source>
</reference>
<protein>
    <submittedName>
        <fullName evidence="2">Uncharacterized protein</fullName>
    </submittedName>
</protein>
<dbReference type="RefSeq" id="XP_003291136.1">
    <property type="nucleotide sequence ID" value="XM_003291088.1"/>
</dbReference>
<dbReference type="OrthoDB" id="22782at2759"/>
<organism evidence="2 3">
    <name type="scientific">Dictyostelium purpureum</name>
    <name type="common">Slime mold</name>
    <dbReference type="NCBI Taxonomy" id="5786"/>
    <lineage>
        <taxon>Eukaryota</taxon>
        <taxon>Amoebozoa</taxon>
        <taxon>Evosea</taxon>
        <taxon>Eumycetozoa</taxon>
        <taxon>Dictyostelia</taxon>
        <taxon>Dictyosteliales</taxon>
        <taxon>Dictyosteliaceae</taxon>
        <taxon>Dictyostelium</taxon>
    </lineage>
</organism>
<dbReference type="InParanoid" id="F0ZUP7"/>
<proteinExistence type="predicted"/>
<sequence>MKYILFLLIISLFLKQSNSSKSSIIKYYEYQNCTGEVTILRTLLDSNDFCFNFPTSQNVKLIEKGVFISSCLPCQQGDYLCGFTLEYNECFWGITLLYETLDYYERNYCITTETNILNKDIFDYRFKGFTAFRRNTLISHFNISVDCNYEKFTIVDIHYNRSLELPRVHPSMGEGEDKKVFLLTIEDSEFLTKRKYRNKKNDPYWDKIYYQIINSTKTK</sequence>
<dbReference type="VEuPathDB" id="AmoebaDB:DICPUDRAFT_155716"/>
<accession>F0ZUP7</accession>
<evidence type="ECO:0000313" key="3">
    <source>
        <dbReference type="Proteomes" id="UP000001064"/>
    </source>
</evidence>
<keyword evidence="1" id="KW-0732">Signal</keyword>
<dbReference type="GeneID" id="10507321"/>
<dbReference type="KEGG" id="dpp:DICPUDRAFT_155716"/>
<keyword evidence="3" id="KW-1185">Reference proteome</keyword>
<dbReference type="EMBL" id="GL871198">
    <property type="protein sequence ID" value="EGC32334.1"/>
    <property type="molecule type" value="Genomic_DNA"/>
</dbReference>
<dbReference type="AlphaFoldDB" id="F0ZUP7"/>
<dbReference type="Proteomes" id="UP000001064">
    <property type="component" value="Unassembled WGS sequence"/>
</dbReference>
<feature type="signal peptide" evidence="1">
    <location>
        <begin position="1"/>
        <end position="19"/>
    </location>
</feature>
<gene>
    <name evidence="2" type="ORF">DICPUDRAFT_155716</name>
</gene>